<dbReference type="PANTHER" id="PTHR19849">
    <property type="entry name" value="PHOSPHOLIPASE A-2-ACTIVATING PROTEIN"/>
    <property type="match status" value="1"/>
</dbReference>
<dbReference type="Gene3D" id="2.130.10.10">
    <property type="entry name" value="YVTN repeat-like/Quinoprotein amine dehydrogenase"/>
    <property type="match status" value="1"/>
</dbReference>
<dbReference type="Gene3D" id="1.25.10.10">
    <property type="entry name" value="Leucine-rich Repeat Variant"/>
    <property type="match status" value="1"/>
</dbReference>
<dbReference type="Pfam" id="PF08324">
    <property type="entry name" value="PUL"/>
    <property type="match status" value="1"/>
</dbReference>
<gene>
    <name evidence="9" type="ORF">BV898_13646</name>
</gene>
<dbReference type="PANTHER" id="PTHR19849:SF0">
    <property type="entry name" value="PHOSPHOLIPASE A-2-ACTIVATING PROTEIN"/>
    <property type="match status" value="1"/>
</dbReference>
<dbReference type="InterPro" id="IPR001680">
    <property type="entry name" value="WD40_rpt"/>
</dbReference>
<dbReference type="InterPro" id="IPR011989">
    <property type="entry name" value="ARM-like"/>
</dbReference>
<reference evidence="10" key="1">
    <citation type="submission" date="2017-01" db="EMBL/GenBank/DDBJ databases">
        <title>Comparative genomics of anhydrobiosis in the tardigrade Hypsibius dujardini.</title>
        <authorList>
            <person name="Yoshida Y."/>
            <person name="Koutsovoulos G."/>
            <person name="Laetsch D."/>
            <person name="Stevens L."/>
            <person name="Kumar S."/>
            <person name="Horikawa D."/>
            <person name="Ishino K."/>
            <person name="Komine S."/>
            <person name="Tomita M."/>
            <person name="Blaxter M."/>
            <person name="Arakawa K."/>
        </authorList>
    </citation>
    <scope>NUCLEOTIDE SEQUENCE [LARGE SCALE GENOMIC DNA]</scope>
    <source>
        <strain evidence="10">Z151</strain>
    </source>
</reference>
<dbReference type="PROSITE" id="PS50082">
    <property type="entry name" value="WD_REPEATS_2"/>
    <property type="match status" value="4"/>
</dbReference>
<evidence type="ECO:0000256" key="3">
    <source>
        <dbReference type="ARBA" id="ARBA00022490"/>
    </source>
</evidence>
<sequence>MSASGAEGYKLRATLTGHSGDVRAICPIQIGSQEALLSGSRDKTCLVFALDGLRFKSTMCFKNHQKYISSVGYVPPNTQHQQGLILSGSHDKLVHVYDPLSAAPSQPIYSLTGHKDAVSCIASHHTGMVLTGSWDSTAKLWQDSFCVATIEGHELAVWAVQFVESSSGDGDVLLATGSADKTIRVWNKSGGAGKVLRGHTDVVRGLVSPRPNELLSCANDASVRQWDISTGSCLGVYYGHTNYIYSIALLGSDSFVTSSEDASVRVWKFGKPDSVQTIRLPTRSVWAVATLRNGDIAAGGSDSLIRIFTRDNSRVASDDELKAYETELASMEHATKEVLEGVKTEDLPTDAALYAPGEKDGQTKIIRKDGKVEVYNWSAMENEWKKIGDVVGSSNEKASGRTLYQGREYDYVFSVDFDESKPPVKLPYNRSDDPYVVAQKFLEDNELPQSYLDTVAKFIMQNVPGSGSAAPVSAYADPFTGAGRYMPGGGASANGAGGGGAAGYRDPFTGGNAYVSGSGGGETSAAAMNGAGAAGGPTSTSSFYPVRDFIGFHLGNVDGVLKKLKENMDASGLGLPETEVAHFRKLMEKDLTNAPVSESTLNTLGKALDLPDAQIFPALDLLRFAIRHRTVCDYFCEAERGGMFISFLLPLIKSAKFPANQQLSLKVISNTFAGSNAGRKLLMDHRKAVFAAITEAAPSSIDKNAQIARATVLLNFAVLSNTAQNQEEKLELMYVLLEVAKVANAVTDDEAVFRTMVALGTLLSGSGEELKGYAKALDVVPFGAVVASGSSDDRIKSVWKSLEKDLA</sequence>
<comment type="subcellular location">
    <subcellularLocation>
        <location evidence="1">Cytoplasm</location>
    </subcellularLocation>
</comment>
<feature type="domain" description="PUL" evidence="8">
    <location>
        <begin position="542"/>
        <end position="805"/>
    </location>
</feature>
<dbReference type="GO" id="GO:0010992">
    <property type="term" value="P:ubiquitin recycling"/>
    <property type="evidence" value="ECO:0007669"/>
    <property type="project" value="TreeGrafter"/>
</dbReference>
<evidence type="ECO:0000259" key="7">
    <source>
        <dbReference type="PROSITE" id="PS51394"/>
    </source>
</evidence>
<keyword evidence="3" id="KW-0963">Cytoplasm</keyword>
<organism evidence="9 10">
    <name type="scientific">Hypsibius exemplaris</name>
    <name type="common">Freshwater tardigrade</name>
    <dbReference type="NCBI Taxonomy" id="2072580"/>
    <lineage>
        <taxon>Eukaryota</taxon>
        <taxon>Metazoa</taxon>
        <taxon>Ecdysozoa</taxon>
        <taxon>Tardigrada</taxon>
        <taxon>Eutardigrada</taxon>
        <taxon>Parachela</taxon>
        <taxon>Hypsibioidea</taxon>
        <taxon>Hypsibiidae</taxon>
        <taxon>Hypsibius</taxon>
    </lineage>
</organism>
<feature type="repeat" description="WD" evidence="6">
    <location>
        <begin position="111"/>
        <end position="142"/>
    </location>
</feature>
<dbReference type="CDD" id="cd00200">
    <property type="entry name" value="WD40"/>
    <property type="match status" value="1"/>
</dbReference>
<evidence type="ECO:0000256" key="5">
    <source>
        <dbReference type="ARBA" id="ARBA00022737"/>
    </source>
</evidence>
<evidence type="ECO:0000256" key="6">
    <source>
        <dbReference type="PROSITE-ProRule" id="PRU00221"/>
    </source>
</evidence>
<dbReference type="PRINTS" id="PR00320">
    <property type="entry name" value="GPROTEINBRPT"/>
</dbReference>
<dbReference type="Pfam" id="PF00400">
    <property type="entry name" value="WD40"/>
    <property type="match status" value="6"/>
</dbReference>
<dbReference type="GO" id="GO:0005634">
    <property type="term" value="C:nucleus"/>
    <property type="evidence" value="ECO:0007669"/>
    <property type="project" value="TreeGrafter"/>
</dbReference>
<evidence type="ECO:0000256" key="1">
    <source>
        <dbReference type="ARBA" id="ARBA00004496"/>
    </source>
</evidence>
<dbReference type="GO" id="GO:0005737">
    <property type="term" value="C:cytoplasm"/>
    <property type="evidence" value="ECO:0007669"/>
    <property type="project" value="UniProtKB-SubCell"/>
</dbReference>
<proteinExistence type="inferred from homology"/>
<evidence type="ECO:0000256" key="2">
    <source>
        <dbReference type="ARBA" id="ARBA00008495"/>
    </source>
</evidence>
<comment type="caution">
    <text evidence="9">The sequence shown here is derived from an EMBL/GenBank/DDBJ whole genome shotgun (WGS) entry which is preliminary data.</text>
</comment>
<accession>A0A1W0WA62</accession>
<feature type="repeat" description="WD" evidence="6">
    <location>
        <begin position="150"/>
        <end position="187"/>
    </location>
</feature>
<evidence type="ECO:0000259" key="8">
    <source>
        <dbReference type="PROSITE" id="PS51396"/>
    </source>
</evidence>
<dbReference type="PROSITE" id="PS51394">
    <property type="entry name" value="PFU"/>
    <property type="match status" value="1"/>
</dbReference>
<keyword evidence="4 6" id="KW-0853">WD repeat</keyword>
<dbReference type="InterPro" id="IPR020472">
    <property type="entry name" value="WD40_PAC1"/>
</dbReference>
<keyword evidence="10" id="KW-1185">Reference proteome</keyword>
<feature type="repeat" description="WD" evidence="6">
    <location>
        <begin position="196"/>
        <end position="236"/>
    </location>
</feature>
<dbReference type="GO" id="GO:0043130">
    <property type="term" value="F:ubiquitin binding"/>
    <property type="evidence" value="ECO:0007669"/>
    <property type="project" value="TreeGrafter"/>
</dbReference>
<protein>
    <submittedName>
        <fullName evidence="9">Phospholipase A-2-activating protein</fullName>
    </submittedName>
</protein>
<dbReference type="InterPro" id="IPR015943">
    <property type="entry name" value="WD40/YVTN_repeat-like_dom_sf"/>
</dbReference>
<dbReference type="InterPro" id="IPR013535">
    <property type="entry name" value="PUL_dom"/>
</dbReference>
<dbReference type="InterPro" id="IPR015155">
    <property type="entry name" value="PFU"/>
</dbReference>
<name>A0A1W0WA62_HYPEX</name>
<dbReference type="PROSITE" id="PS51396">
    <property type="entry name" value="PUL"/>
    <property type="match status" value="1"/>
</dbReference>
<dbReference type="OrthoDB" id="10265988at2759"/>
<dbReference type="PROSITE" id="PS50294">
    <property type="entry name" value="WD_REPEATS_REGION"/>
    <property type="match status" value="3"/>
</dbReference>
<dbReference type="Pfam" id="PF09070">
    <property type="entry name" value="PFU"/>
    <property type="match status" value="1"/>
</dbReference>
<dbReference type="InterPro" id="IPR036322">
    <property type="entry name" value="WD40_repeat_dom_sf"/>
</dbReference>
<keyword evidence="5" id="KW-0677">Repeat</keyword>
<evidence type="ECO:0000313" key="10">
    <source>
        <dbReference type="Proteomes" id="UP000192578"/>
    </source>
</evidence>
<dbReference type="SMART" id="SM00320">
    <property type="entry name" value="WD40"/>
    <property type="match status" value="7"/>
</dbReference>
<dbReference type="SUPFAM" id="SSF50978">
    <property type="entry name" value="WD40 repeat-like"/>
    <property type="match status" value="1"/>
</dbReference>
<dbReference type="InterPro" id="IPR038122">
    <property type="entry name" value="PFU_sf"/>
</dbReference>
<feature type="repeat" description="WD" evidence="6">
    <location>
        <begin position="237"/>
        <end position="277"/>
    </location>
</feature>
<dbReference type="Proteomes" id="UP000192578">
    <property type="component" value="Unassembled WGS sequence"/>
</dbReference>
<feature type="domain" description="PFU" evidence="7">
    <location>
        <begin position="376"/>
        <end position="473"/>
    </location>
</feature>
<dbReference type="Gene3D" id="3.10.20.870">
    <property type="entry name" value="PFU (PLAA family ubiquitin binding), C-terminal domain"/>
    <property type="match status" value="1"/>
</dbReference>
<evidence type="ECO:0000256" key="4">
    <source>
        <dbReference type="ARBA" id="ARBA00022574"/>
    </source>
</evidence>
<comment type="similarity">
    <text evidence="2">Belongs to the WD repeat PLAP family.</text>
</comment>
<dbReference type="GO" id="GO:0043161">
    <property type="term" value="P:proteasome-mediated ubiquitin-dependent protein catabolic process"/>
    <property type="evidence" value="ECO:0007669"/>
    <property type="project" value="TreeGrafter"/>
</dbReference>
<evidence type="ECO:0000313" key="9">
    <source>
        <dbReference type="EMBL" id="OQV12087.1"/>
    </source>
</evidence>
<dbReference type="EMBL" id="MTYJ01000154">
    <property type="protein sequence ID" value="OQV12087.1"/>
    <property type="molecule type" value="Genomic_DNA"/>
</dbReference>
<dbReference type="AlphaFoldDB" id="A0A1W0WA62"/>